<organism evidence="3 4">
    <name type="scientific">Streptomyces acidiscabies</name>
    <dbReference type="NCBI Taxonomy" id="42234"/>
    <lineage>
        <taxon>Bacteria</taxon>
        <taxon>Bacillati</taxon>
        <taxon>Actinomycetota</taxon>
        <taxon>Actinomycetes</taxon>
        <taxon>Kitasatosporales</taxon>
        <taxon>Streptomycetaceae</taxon>
        <taxon>Streptomyces</taxon>
    </lineage>
</organism>
<evidence type="ECO:0000256" key="2">
    <source>
        <dbReference type="SAM" id="Phobius"/>
    </source>
</evidence>
<dbReference type="RefSeq" id="WP_050371461.1">
    <property type="nucleotide sequence ID" value="NZ_KQ257820.1"/>
</dbReference>
<comment type="caution">
    <text evidence="3">The sequence shown here is derived from an EMBL/GenBank/DDBJ whole genome shotgun (WGS) entry which is preliminary data.</text>
</comment>
<evidence type="ECO:0008006" key="5">
    <source>
        <dbReference type="Google" id="ProtNLM"/>
    </source>
</evidence>
<accession>A0A0L0K8P7</accession>
<dbReference type="EMBL" id="JPPY01000116">
    <property type="protein sequence ID" value="KND34015.1"/>
    <property type="molecule type" value="Genomic_DNA"/>
</dbReference>
<feature type="compositionally biased region" description="Gly residues" evidence="1">
    <location>
        <begin position="96"/>
        <end position="132"/>
    </location>
</feature>
<feature type="transmembrane region" description="Helical" evidence="2">
    <location>
        <begin position="55"/>
        <end position="74"/>
    </location>
</feature>
<keyword evidence="2" id="KW-1133">Transmembrane helix</keyword>
<feature type="compositionally biased region" description="Low complexity" evidence="1">
    <location>
        <begin position="284"/>
        <end position="300"/>
    </location>
</feature>
<reference evidence="4" key="1">
    <citation type="submission" date="2014-07" db="EMBL/GenBank/DDBJ databases">
        <title>Genome sequencing of plant-pathogenic Streptomyces species.</title>
        <authorList>
            <person name="Harrison J."/>
            <person name="Sapp M."/>
            <person name="Thwaites R."/>
            <person name="Studholme D.J."/>
        </authorList>
    </citation>
    <scope>NUCLEOTIDE SEQUENCE [LARGE SCALE GENOMIC DNA]</scope>
    <source>
        <strain evidence="4">NCPPB 4445</strain>
    </source>
</reference>
<evidence type="ECO:0000256" key="1">
    <source>
        <dbReference type="SAM" id="MobiDB-lite"/>
    </source>
</evidence>
<evidence type="ECO:0000313" key="4">
    <source>
        <dbReference type="Proteomes" id="UP000037151"/>
    </source>
</evidence>
<proteinExistence type="predicted"/>
<dbReference type="Proteomes" id="UP000037151">
    <property type="component" value="Unassembled WGS sequence"/>
</dbReference>
<evidence type="ECO:0000313" key="3">
    <source>
        <dbReference type="EMBL" id="KND34015.1"/>
    </source>
</evidence>
<feature type="compositionally biased region" description="Low complexity" evidence="1">
    <location>
        <begin position="133"/>
        <end position="157"/>
    </location>
</feature>
<feature type="region of interest" description="Disordered" evidence="1">
    <location>
        <begin position="259"/>
        <end position="312"/>
    </location>
</feature>
<dbReference type="AlphaFoldDB" id="A0A0L0K8P7"/>
<dbReference type="OrthoDB" id="3872225at2"/>
<keyword evidence="2" id="KW-0472">Membrane</keyword>
<keyword evidence="2" id="KW-0812">Transmembrane</keyword>
<name>A0A0L0K8P7_9ACTN</name>
<gene>
    <name evidence="3" type="ORF">IQ63_17530</name>
</gene>
<feature type="compositionally biased region" description="Gly residues" evidence="1">
    <location>
        <begin position="263"/>
        <end position="274"/>
    </location>
</feature>
<feature type="region of interest" description="Disordered" evidence="1">
    <location>
        <begin position="87"/>
        <end position="175"/>
    </location>
</feature>
<protein>
    <recommendedName>
        <fullName evidence="5">DUF4232 domain-containing protein</fullName>
    </recommendedName>
</protein>
<dbReference type="PATRIC" id="fig|42234.21.peg.3611"/>
<feature type="compositionally biased region" description="Polar residues" evidence="1">
    <location>
        <begin position="159"/>
        <end position="170"/>
    </location>
</feature>
<sequence length="349" mass="33548">MNHHLDDQGPDGLDSDELELRRMLHRAVDEMAPRDGSLDHLRRAVPARKARKRQAIVGVAAAALFAGVAVPALMTVSGVGETANPAVAGQASQTGGSTGGGKNPDGGSAGKVGESTGGTTGTGSGESKGTGAGKPSPGADASSGTGPSASAGPAAPSCTADQLGSATSTVDGPDSTGVVYGTFRVVNVSTTSCTVAGAVALSPAVQGAADATKVGVTEHAAGDVAAALPDPSLYVTKLALAPGSAYDVKFAWVPSGSCPSDGGTTGGSTTGGDTGSSPSPSPSPSEQTTSTSSGTTGTSPQLVREDAVTTAEGSVSVTYTADAGSPSVTATVPDACAGTIYRTGVLASS</sequence>